<dbReference type="Pfam" id="PF08455">
    <property type="entry name" value="SNF2_assoc"/>
    <property type="match status" value="1"/>
</dbReference>
<dbReference type="OrthoDB" id="9814088at2"/>
<dbReference type="InterPro" id="IPR027417">
    <property type="entry name" value="P-loop_NTPase"/>
</dbReference>
<dbReference type="AlphaFoldDB" id="A0A1P8WDJ1"/>
<feature type="domain" description="Helicase ATP-binding" evidence="5">
    <location>
        <begin position="664"/>
        <end position="824"/>
    </location>
</feature>
<dbReference type="SUPFAM" id="SSF52540">
    <property type="entry name" value="P-loop containing nucleoside triphosphate hydrolases"/>
    <property type="match status" value="2"/>
</dbReference>
<keyword evidence="8" id="KW-1185">Reference proteome</keyword>
<dbReference type="InterPro" id="IPR013663">
    <property type="entry name" value="Helicase_SWF/SNF/SWI_bac"/>
</dbReference>
<evidence type="ECO:0000256" key="1">
    <source>
        <dbReference type="ARBA" id="ARBA00022801"/>
    </source>
</evidence>
<dbReference type="Pfam" id="PF00271">
    <property type="entry name" value="Helicase_C"/>
    <property type="match status" value="1"/>
</dbReference>
<evidence type="ECO:0000313" key="7">
    <source>
        <dbReference type="EMBL" id="APZ92109.1"/>
    </source>
</evidence>
<dbReference type="InterPro" id="IPR038718">
    <property type="entry name" value="SNF2-like_sf"/>
</dbReference>
<name>A0A1P8WDJ1_9PLAN</name>
<dbReference type="EMBL" id="CP017641">
    <property type="protein sequence ID" value="APZ92109.1"/>
    <property type="molecule type" value="Genomic_DNA"/>
</dbReference>
<dbReference type="Proteomes" id="UP000187735">
    <property type="component" value="Chromosome"/>
</dbReference>
<dbReference type="PANTHER" id="PTHR10799">
    <property type="entry name" value="SNF2/RAD54 HELICASE FAMILY"/>
    <property type="match status" value="1"/>
</dbReference>
<keyword evidence="2" id="KW-0863">Zinc-finger</keyword>
<dbReference type="Pfam" id="PF00176">
    <property type="entry name" value="SNF2-rel_dom"/>
    <property type="match status" value="1"/>
</dbReference>
<dbReference type="PROSITE" id="PS50966">
    <property type="entry name" value="ZF_SWIM"/>
    <property type="match status" value="1"/>
</dbReference>
<dbReference type="GO" id="GO:0004386">
    <property type="term" value="F:helicase activity"/>
    <property type="evidence" value="ECO:0007669"/>
    <property type="project" value="UniProtKB-KW"/>
</dbReference>
<feature type="domain" description="SWIM-type" evidence="4">
    <location>
        <begin position="48"/>
        <end position="85"/>
    </location>
</feature>
<evidence type="ECO:0000313" key="8">
    <source>
        <dbReference type="Proteomes" id="UP000187735"/>
    </source>
</evidence>
<dbReference type="GO" id="GO:0005524">
    <property type="term" value="F:ATP binding"/>
    <property type="evidence" value="ECO:0007669"/>
    <property type="project" value="InterPro"/>
</dbReference>
<dbReference type="GO" id="GO:0008270">
    <property type="term" value="F:zinc ion binding"/>
    <property type="evidence" value="ECO:0007669"/>
    <property type="project" value="UniProtKB-KW"/>
</dbReference>
<gene>
    <name evidence="7" type="ORF">Fuma_01713</name>
</gene>
<protein>
    <submittedName>
        <fullName evidence="7">ATP-dependent helicase</fullName>
    </submittedName>
</protein>
<organism evidence="7 8">
    <name type="scientific">Fuerstiella marisgermanici</name>
    <dbReference type="NCBI Taxonomy" id="1891926"/>
    <lineage>
        <taxon>Bacteria</taxon>
        <taxon>Pseudomonadati</taxon>
        <taxon>Planctomycetota</taxon>
        <taxon>Planctomycetia</taxon>
        <taxon>Planctomycetales</taxon>
        <taxon>Planctomycetaceae</taxon>
        <taxon>Fuerstiella</taxon>
    </lineage>
</organism>
<feature type="region of interest" description="Disordered" evidence="3">
    <location>
        <begin position="124"/>
        <end position="144"/>
    </location>
</feature>
<keyword evidence="7" id="KW-0347">Helicase</keyword>
<dbReference type="InterPro" id="IPR000330">
    <property type="entry name" value="SNF2_N"/>
</dbReference>
<dbReference type="SMART" id="SM00487">
    <property type="entry name" value="DEXDc"/>
    <property type="match status" value="1"/>
</dbReference>
<dbReference type="InterPro" id="IPR001650">
    <property type="entry name" value="Helicase_C-like"/>
</dbReference>
<dbReference type="InterPro" id="IPR007527">
    <property type="entry name" value="Znf_SWIM"/>
</dbReference>
<evidence type="ECO:0000256" key="2">
    <source>
        <dbReference type="PROSITE-ProRule" id="PRU00325"/>
    </source>
</evidence>
<dbReference type="RefSeq" id="WP_077023770.1">
    <property type="nucleotide sequence ID" value="NZ_CP017641.1"/>
</dbReference>
<keyword evidence="2" id="KW-0479">Metal-binding</keyword>
<dbReference type="InterPro" id="IPR014001">
    <property type="entry name" value="Helicase_ATP-bd"/>
</dbReference>
<keyword evidence="2" id="KW-0862">Zinc</keyword>
<dbReference type="PROSITE" id="PS51192">
    <property type="entry name" value="HELICASE_ATP_BIND_1"/>
    <property type="match status" value="1"/>
</dbReference>
<proteinExistence type="predicted"/>
<reference evidence="7 8" key="1">
    <citation type="journal article" date="2016" name="Front. Microbiol.">
        <title>Fuerstia marisgermanicae gen. nov., sp. nov., an Unusual Member of the Phylum Planctomycetes from the German Wadden Sea.</title>
        <authorList>
            <person name="Kohn T."/>
            <person name="Heuer A."/>
            <person name="Jogler M."/>
            <person name="Vollmers J."/>
            <person name="Boedeker C."/>
            <person name="Bunk B."/>
            <person name="Rast P."/>
            <person name="Borchert D."/>
            <person name="Glockner I."/>
            <person name="Freese H.M."/>
            <person name="Klenk H.P."/>
            <person name="Overmann J."/>
            <person name="Kaster A.K."/>
            <person name="Rohde M."/>
            <person name="Wiegand S."/>
            <person name="Jogler C."/>
        </authorList>
    </citation>
    <scope>NUCLEOTIDE SEQUENCE [LARGE SCALE GENOMIC DNA]</scope>
    <source>
        <strain evidence="7 8">NH11</strain>
    </source>
</reference>
<evidence type="ECO:0000256" key="3">
    <source>
        <dbReference type="SAM" id="MobiDB-lite"/>
    </source>
</evidence>
<accession>A0A1P8WDJ1</accession>
<dbReference type="SMART" id="SM00490">
    <property type="entry name" value="HELICc"/>
    <property type="match status" value="1"/>
</dbReference>
<dbReference type="STRING" id="1891926.Fuma_01713"/>
<sequence>MTLADLLQNRFRADLRHRGAAYIEAERVSLVRVTPENVFGVVVDGVEYQTQLRYQEDDIGLFCTCDQFAKSKACKHLWATVLTADAEGYINPAIRPGRLAPFMAKELTSPIRVDDLTPGFDADAEISSTSRSKKKGGTATATAPAVREARLAPWEAKLAGLREEMSAPTSSGKNAQTQDRQIFYEIDFEASKEADKLVVQASQRQRRSSGQWGKIKPLKIKPGELDQIEHEDDRVFLSYLAGAIPERNNWSTQQAELRAAAHRFHLPYELGTLILPDMCRSGRLAIGGADDKAAQTLEWDDESPWELTVRVRKNSDGSGWLVTGVLMREDESLELSDVPLVVSGGFVVASDSIGRLRDFGASEWMKMLSAEKSLSIPKSDQNDFVDRLLDIPTLPRLELPKELQLEEIHATPTPALRIFTPPMSRWRNDSLTAEVIFEYMGTSVPGRNSRWAVVQRDQNRCIIRDREFEANCWERLREHGFRKRLNGSQTNADVEIPRRDLGRAVRDLVDGGWEVFADGSKVRQAGAMKFRVSSDIDWFDVNAEIDFEGRSVAFPELLQALERGDSTVRLDDGSLGILPEEWLEQIGLISGLGTLDEDSLRFSNSQAALLDALLSAQEDVEFDEKFEDMRERFRNFSGIEKLETPKAFKGELRDYQRDGLSWMMFLNDFNFGGCLADDMGLGKTVQFIAMLLMHKEKSEKPAPTLIVVPRSLIFNWNAECNRFAPNLKVMDYTGMERAALRDEFAKHDVILTTYGTVRRDITILKDCQFDYVVLDEAQTIKNPSSQIARASRLLRARHRLALSGTPIENNAGDLWSIFEFLNPGMLGRSSAFRNHVADPESQESRQMVGRGLRPFILRRTKKQVASELPDRLEETIYCDMEEGQRRLYDELRLHYRESLLGAVHKDGLAKSKMHVLEALLRLRQAACHPALLDRGDESETFAKLDFLIPHLKELVSEGHKSLVFSQFTSMLAIVRQHLDEAGIEYEYLDGQTRDREARVNHFQEDDNCKVFLISLKAGGLGLNLTAADYVFLLDPWWNPAVEAQAIDRAHRVGQTRTVFAYRMICRDTVEEKIAELQTKKRNLADAILNGADQKSILKDLSVEDLEMLLS</sequence>
<dbReference type="KEGG" id="fmr:Fuma_01713"/>
<feature type="domain" description="Helicase C-terminal" evidence="6">
    <location>
        <begin position="943"/>
        <end position="1101"/>
    </location>
</feature>
<evidence type="ECO:0000259" key="6">
    <source>
        <dbReference type="PROSITE" id="PS51194"/>
    </source>
</evidence>
<dbReference type="CDD" id="cd18793">
    <property type="entry name" value="SF2_C_SNF"/>
    <property type="match status" value="1"/>
</dbReference>
<keyword evidence="7" id="KW-0067">ATP-binding</keyword>
<evidence type="ECO:0000259" key="5">
    <source>
        <dbReference type="PROSITE" id="PS51192"/>
    </source>
</evidence>
<keyword evidence="1" id="KW-0378">Hydrolase</keyword>
<dbReference type="Gene3D" id="3.40.50.300">
    <property type="entry name" value="P-loop containing nucleotide triphosphate hydrolases"/>
    <property type="match status" value="1"/>
</dbReference>
<evidence type="ECO:0000259" key="4">
    <source>
        <dbReference type="PROSITE" id="PS50966"/>
    </source>
</evidence>
<dbReference type="InterPro" id="IPR049730">
    <property type="entry name" value="SNF2/RAD54-like_C"/>
</dbReference>
<dbReference type="Gene3D" id="3.40.50.10810">
    <property type="entry name" value="Tandem AAA-ATPase domain"/>
    <property type="match status" value="1"/>
</dbReference>
<keyword evidence="7" id="KW-0547">Nucleotide-binding</keyword>
<dbReference type="PROSITE" id="PS51194">
    <property type="entry name" value="HELICASE_CTER"/>
    <property type="match status" value="1"/>
</dbReference>
<dbReference type="GO" id="GO:0016787">
    <property type="term" value="F:hydrolase activity"/>
    <property type="evidence" value="ECO:0007669"/>
    <property type="project" value="UniProtKB-KW"/>
</dbReference>